<protein>
    <submittedName>
        <fullName evidence="3">WD40 repeat protein</fullName>
    </submittedName>
</protein>
<gene>
    <name evidence="3" type="ORF">EV200_103216</name>
</gene>
<dbReference type="PROSITE" id="PS51257">
    <property type="entry name" value="PROKAR_LIPOPROTEIN"/>
    <property type="match status" value="1"/>
</dbReference>
<organism evidence="3 4">
    <name type="scientific">Pedobacter psychrotolerans</name>
    <dbReference type="NCBI Taxonomy" id="1843235"/>
    <lineage>
        <taxon>Bacteria</taxon>
        <taxon>Pseudomonadati</taxon>
        <taxon>Bacteroidota</taxon>
        <taxon>Sphingobacteriia</taxon>
        <taxon>Sphingobacteriales</taxon>
        <taxon>Sphingobacteriaceae</taxon>
        <taxon>Pedobacter</taxon>
    </lineage>
</organism>
<dbReference type="PANTHER" id="PTHR36842:SF1">
    <property type="entry name" value="PROTEIN TOLB"/>
    <property type="match status" value="1"/>
</dbReference>
<dbReference type="Pfam" id="PF07676">
    <property type="entry name" value="PD40"/>
    <property type="match status" value="1"/>
</dbReference>
<dbReference type="AlphaFoldDB" id="A0A4R2HFX5"/>
<proteinExistence type="inferred from homology"/>
<evidence type="ECO:0000313" key="4">
    <source>
        <dbReference type="Proteomes" id="UP000295684"/>
    </source>
</evidence>
<dbReference type="PANTHER" id="PTHR36842">
    <property type="entry name" value="PROTEIN TOLB HOMOLOG"/>
    <property type="match status" value="1"/>
</dbReference>
<dbReference type="Proteomes" id="UP000295684">
    <property type="component" value="Unassembled WGS sequence"/>
</dbReference>
<keyword evidence="2" id="KW-0732">Signal</keyword>
<dbReference type="Gene3D" id="2.120.10.30">
    <property type="entry name" value="TolB, C-terminal domain"/>
    <property type="match status" value="1"/>
</dbReference>
<accession>A0A4R2HFX5</accession>
<dbReference type="InterPro" id="IPR011659">
    <property type="entry name" value="WD40"/>
</dbReference>
<reference evidence="3 4" key="1">
    <citation type="submission" date="2019-03" db="EMBL/GenBank/DDBJ databases">
        <title>Genomic Encyclopedia of Type Strains, Phase IV (KMG-IV): sequencing the most valuable type-strain genomes for metagenomic binning, comparative biology and taxonomic classification.</title>
        <authorList>
            <person name="Goeker M."/>
        </authorList>
    </citation>
    <scope>NUCLEOTIDE SEQUENCE [LARGE SCALE GENOMIC DNA]</scope>
    <source>
        <strain evidence="3 4">DSM 103236</strain>
    </source>
</reference>
<evidence type="ECO:0000256" key="2">
    <source>
        <dbReference type="SAM" id="SignalP"/>
    </source>
</evidence>
<comment type="caution">
    <text evidence="3">The sequence shown here is derived from an EMBL/GenBank/DDBJ whole genome shotgun (WGS) entry which is preliminary data.</text>
</comment>
<dbReference type="SUPFAM" id="SSF82171">
    <property type="entry name" value="DPP6 N-terminal domain-like"/>
    <property type="match status" value="1"/>
</dbReference>
<name>A0A4R2HFX5_9SPHI</name>
<dbReference type="EMBL" id="SLWO01000003">
    <property type="protein sequence ID" value="TCO26884.1"/>
    <property type="molecule type" value="Genomic_DNA"/>
</dbReference>
<comment type="similarity">
    <text evidence="1">Belongs to the TolB family.</text>
</comment>
<feature type="chain" id="PRO_5020410623" evidence="2">
    <location>
        <begin position="27"/>
        <end position="311"/>
    </location>
</feature>
<dbReference type="OrthoDB" id="9812921at2"/>
<evidence type="ECO:0000313" key="3">
    <source>
        <dbReference type="EMBL" id="TCO26884.1"/>
    </source>
</evidence>
<sequence>MIKFNISLATCFVSCMALLVACHSNKNEQPTSAAVLDTVSLRSKRFALAYQDGDKIVATSIDTMKQISFGGATHPAISPDGNKLAYTVKDSAGNNSIWIADMESKSQLKLQVNSKNYDHAVWSPNGETIAFNFLNDKQIWKVGIIKTDNTGFLILDSKSAIGVFSPVWKTETELVAHDLKNIYTFNLNGKLLDTKSIVDLLGTAYHIAESNRFFYAKNGKTLVFNAKYGNAITELNDMANAVFTLDLNTQKVKRISPDGMNAPDVFVTADDRIFYSGAEKPYTQSKIYVSDLDGHIKMLVNKGMDPTATLK</sequence>
<feature type="signal peptide" evidence="2">
    <location>
        <begin position="1"/>
        <end position="26"/>
    </location>
</feature>
<evidence type="ECO:0000256" key="1">
    <source>
        <dbReference type="ARBA" id="ARBA00009820"/>
    </source>
</evidence>
<dbReference type="InterPro" id="IPR011042">
    <property type="entry name" value="6-blade_b-propeller_TolB-like"/>
</dbReference>